<dbReference type="Proteomes" id="UP001354989">
    <property type="component" value="Chromosome"/>
</dbReference>
<dbReference type="NCBIfam" id="NF046080">
    <property type="entry name" value="PID_CTERM"/>
    <property type="match status" value="1"/>
</dbReference>
<sequence>MRLIFIFLFLFGLSFTGFCQEGNPDPPGNEIPIDGGISLLALGAGALGAYKLKKKKAEEEID</sequence>
<proteinExistence type="predicted"/>
<evidence type="ECO:0000313" key="2">
    <source>
        <dbReference type="Proteomes" id="UP001354989"/>
    </source>
</evidence>
<reference evidence="1 2" key="1">
    <citation type="submission" date="2021-12" db="EMBL/GenBank/DDBJ databases">
        <title>Genome sequencing of bacteria with rrn-lacking chromosome and rrn-plasmid.</title>
        <authorList>
            <person name="Anda M."/>
            <person name="Iwasaki W."/>
        </authorList>
    </citation>
    <scope>NUCLEOTIDE SEQUENCE [LARGE SCALE GENOMIC DNA]</scope>
    <source>
        <strain evidence="1 2">NBRC 101262</strain>
    </source>
</reference>
<gene>
    <name evidence="1" type="ORF">PEPS_08730</name>
</gene>
<dbReference type="InterPro" id="IPR058207">
    <property type="entry name" value="PID_CTERM"/>
</dbReference>
<dbReference type="EMBL" id="AP025292">
    <property type="protein sequence ID" value="BDC98592.1"/>
    <property type="molecule type" value="Genomic_DNA"/>
</dbReference>
<organism evidence="1 2">
    <name type="scientific">Persicobacter psychrovividus</name>
    <dbReference type="NCBI Taxonomy" id="387638"/>
    <lineage>
        <taxon>Bacteria</taxon>
        <taxon>Pseudomonadati</taxon>
        <taxon>Bacteroidota</taxon>
        <taxon>Cytophagia</taxon>
        <taxon>Cytophagales</taxon>
        <taxon>Persicobacteraceae</taxon>
        <taxon>Persicobacter</taxon>
    </lineage>
</organism>
<evidence type="ECO:0008006" key="3">
    <source>
        <dbReference type="Google" id="ProtNLM"/>
    </source>
</evidence>
<dbReference type="RefSeq" id="WP_338397752.1">
    <property type="nucleotide sequence ID" value="NZ_AP025292.1"/>
</dbReference>
<accession>A0ABM7VCE6</accession>
<evidence type="ECO:0000313" key="1">
    <source>
        <dbReference type="EMBL" id="BDC98592.1"/>
    </source>
</evidence>
<keyword evidence="2" id="KW-1185">Reference proteome</keyword>
<name>A0ABM7VCE6_9BACT</name>
<protein>
    <recommendedName>
        <fullName evidence="3">PEP-CTERM sorting domain-containing protein</fullName>
    </recommendedName>
</protein>